<evidence type="ECO:0000256" key="2">
    <source>
        <dbReference type="ARBA" id="ARBA00007258"/>
    </source>
</evidence>
<sequence>MGRGRPSWGFLGFFSCSTCRMKALSFLFIPVLGLLVCGQSLCPIDKAISEKIQEVTTSLVPGAVRITGLDCRSVTSRGSLVTCPSGFAVTGCTCGSACGSWDVRAETTCHCQCAGMDWTGARCCRLHIQ</sequence>
<comment type="similarity">
    <text evidence="2">Belongs to the resistin/FIZZ family.</text>
</comment>
<dbReference type="GO" id="GO:0005615">
    <property type="term" value="C:extracellular space"/>
    <property type="evidence" value="ECO:0007669"/>
    <property type="project" value="TreeGrafter"/>
</dbReference>
<dbReference type="Gene3D" id="2.60.40.4230">
    <property type="entry name" value="Resistin head domain"/>
    <property type="match status" value="1"/>
</dbReference>
<evidence type="ECO:0000256" key="1">
    <source>
        <dbReference type="ARBA" id="ARBA00004613"/>
    </source>
</evidence>
<accession>A0A4W2HBI3</accession>
<dbReference type="InterPro" id="IPR036262">
    <property type="entry name" value="Resistin-like_sf"/>
</dbReference>
<proteinExistence type="inferred from homology"/>
<dbReference type="GO" id="GO:0005179">
    <property type="term" value="F:hormone activity"/>
    <property type="evidence" value="ECO:0007669"/>
    <property type="project" value="UniProtKB-KW"/>
</dbReference>
<dbReference type="InterPro" id="IPR009714">
    <property type="entry name" value="RELM"/>
</dbReference>
<dbReference type="Pfam" id="PF06954">
    <property type="entry name" value="Resistin"/>
    <property type="match status" value="1"/>
</dbReference>
<dbReference type="PANTHER" id="PTHR21101">
    <property type="entry name" value="RESISTIN"/>
    <property type="match status" value="1"/>
</dbReference>
<organism evidence="7 8">
    <name type="scientific">Bos indicus x Bos taurus</name>
    <name type="common">Hybrid cattle</name>
    <dbReference type="NCBI Taxonomy" id="30522"/>
    <lineage>
        <taxon>Eukaryota</taxon>
        <taxon>Metazoa</taxon>
        <taxon>Chordata</taxon>
        <taxon>Craniata</taxon>
        <taxon>Vertebrata</taxon>
        <taxon>Euteleostomi</taxon>
        <taxon>Mammalia</taxon>
        <taxon>Eutheria</taxon>
        <taxon>Laurasiatheria</taxon>
        <taxon>Artiodactyla</taxon>
        <taxon>Ruminantia</taxon>
        <taxon>Pecora</taxon>
        <taxon>Bovidae</taxon>
        <taxon>Bovinae</taxon>
        <taxon>Bos</taxon>
    </lineage>
</organism>
<protein>
    <submittedName>
        <fullName evidence="7">Resistin</fullName>
    </submittedName>
</protein>
<name>A0A4W2HBI3_BOBOX</name>
<reference evidence="7" key="2">
    <citation type="submission" date="2025-08" db="UniProtKB">
        <authorList>
            <consortium name="Ensembl"/>
        </authorList>
    </citation>
    <scope>IDENTIFICATION</scope>
</reference>
<dbReference type="FunFam" id="2.60.40.4230:FF:000001">
    <property type="entry name" value="Resistin-like beta"/>
    <property type="match status" value="1"/>
</dbReference>
<reference evidence="7 8" key="1">
    <citation type="submission" date="2018-11" db="EMBL/GenBank/DDBJ databases">
        <title>Haplotype-resolved cattle genomes.</title>
        <authorList>
            <person name="Low W.Y."/>
            <person name="Tearle R."/>
            <person name="Bickhart D.M."/>
            <person name="Rosen B.D."/>
            <person name="Koren S."/>
            <person name="Rhie A."/>
            <person name="Hiendleder S."/>
            <person name="Phillippy A.M."/>
            <person name="Smith T.P.L."/>
            <person name="Williams J.L."/>
        </authorList>
    </citation>
    <scope>NUCLEOTIDE SEQUENCE [LARGE SCALE GENOMIC DNA]</scope>
</reference>
<dbReference type="SUPFAM" id="SSF111423">
    <property type="entry name" value="Resistin"/>
    <property type="match status" value="1"/>
</dbReference>
<dbReference type="PROSITE" id="PS51257">
    <property type="entry name" value="PROKAR_LIPOPROTEIN"/>
    <property type="match status" value="1"/>
</dbReference>
<evidence type="ECO:0000256" key="5">
    <source>
        <dbReference type="ARBA" id="ARBA00022729"/>
    </source>
</evidence>
<keyword evidence="5" id="KW-0732">Signal</keyword>
<dbReference type="AlphaFoldDB" id="A0A4W2HBI3"/>
<dbReference type="Ensembl" id="ENSBIXT00005010705.1">
    <property type="protein sequence ID" value="ENSBIXP00005029476.1"/>
    <property type="gene ID" value="ENSBIXG00005009395.1"/>
</dbReference>
<dbReference type="GeneTree" id="ENSGT00390000016177"/>
<evidence type="ECO:0000256" key="4">
    <source>
        <dbReference type="ARBA" id="ARBA00022702"/>
    </source>
</evidence>
<evidence type="ECO:0000313" key="7">
    <source>
        <dbReference type="Ensembl" id="ENSBIXP00005029476.1"/>
    </source>
</evidence>
<comment type="subcellular location">
    <subcellularLocation>
        <location evidence="1">Secreted</location>
    </subcellularLocation>
</comment>
<gene>
    <name evidence="7" type="primary">RETN</name>
</gene>
<dbReference type="CDD" id="cd16333">
    <property type="entry name" value="RELM"/>
    <property type="match status" value="1"/>
</dbReference>
<evidence type="ECO:0000256" key="3">
    <source>
        <dbReference type="ARBA" id="ARBA00022525"/>
    </source>
</evidence>
<dbReference type="PANTHER" id="PTHR21101:SF11">
    <property type="entry name" value="RESISTIN"/>
    <property type="match status" value="1"/>
</dbReference>
<evidence type="ECO:0000313" key="8">
    <source>
        <dbReference type="Proteomes" id="UP000429181"/>
    </source>
</evidence>
<keyword evidence="4" id="KW-0372">Hormone</keyword>
<keyword evidence="3" id="KW-0964">Secreted</keyword>
<evidence type="ECO:0000256" key="6">
    <source>
        <dbReference type="ARBA" id="ARBA00023157"/>
    </source>
</evidence>
<dbReference type="Proteomes" id="UP000429181">
    <property type="component" value="Chromosome 7"/>
</dbReference>
<keyword evidence="6" id="KW-1015">Disulfide bond</keyword>